<sequence length="441" mass="50077">MTTEGIRQRQPPASVPVIEKLKAQRTRTAPEASKATEPPTPPANTARHPAGDIKHGVFVQALRMCLFAAYFNGSIIAIAITQYIGLPLYFYSKDFFYAWMAMTKQHFGVVSVTMTYWWAPVRMRISGDASMRGQLRKTEDGRLECDFPERMVLVSNHQIYTDWIYLWWIGYAASMHGHFYIILKESLKWIPVLGTGMMLYGFIFLSRKWATDKQRFQHRLRKLSTSHSGPLSGSKGLDPMWLLIFPEGTNLSTNGRAGSKKWADKNGIPDLRHALLPRSTGLSFCLQELKGSIDYMYDCTLAYEGVPVGQYGQDLFTLPGTYFQGRPPKSVNMHFRRFAIADIPLHDDKIFGDWLLARWREKDDLLQYFVEHQRFPADDGVTPNVNGGQPLKGAGWIETEVRPVKWYEWLQIFVPAAALALIINVFVKIAAVVAKVTGSKT</sequence>
<feature type="transmembrane region" description="Helical" evidence="5">
    <location>
        <begin position="189"/>
        <end position="206"/>
    </location>
</feature>
<feature type="transmembrane region" description="Helical" evidence="5">
    <location>
        <begin position="96"/>
        <end position="119"/>
    </location>
</feature>
<dbReference type="GO" id="GO:0036149">
    <property type="term" value="P:phosphatidylinositol acyl-chain remodeling"/>
    <property type="evidence" value="ECO:0007669"/>
    <property type="project" value="TreeGrafter"/>
</dbReference>
<evidence type="ECO:0000256" key="2">
    <source>
        <dbReference type="ARBA" id="ARBA00022679"/>
    </source>
</evidence>
<dbReference type="SUPFAM" id="SSF69593">
    <property type="entry name" value="Glycerol-3-phosphate (1)-acyltransferase"/>
    <property type="match status" value="1"/>
</dbReference>
<gene>
    <name evidence="7" type="ORF">BDW02DRAFT_570702</name>
</gene>
<evidence type="ECO:0000313" key="8">
    <source>
        <dbReference type="Proteomes" id="UP000800040"/>
    </source>
</evidence>
<keyword evidence="5" id="KW-1133">Transmembrane helix</keyword>
<evidence type="ECO:0000256" key="3">
    <source>
        <dbReference type="ARBA" id="ARBA00023315"/>
    </source>
</evidence>
<comment type="similarity">
    <text evidence="1">Belongs to the 1-acyl-sn-glycerol-3-phosphate acyltransferase family.</text>
</comment>
<keyword evidence="5" id="KW-0472">Membrane</keyword>
<evidence type="ECO:0000256" key="1">
    <source>
        <dbReference type="ARBA" id="ARBA00008655"/>
    </source>
</evidence>
<evidence type="ECO:0000256" key="4">
    <source>
        <dbReference type="SAM" id="MobiDB-lite"/>
    </source>
</evidence>
<feature type="transmembrane region" description="Helical" evidence="5">
    <location>
        <begin position="163"/>
        <end position="183"/>
    </location>
</feature>
<dbReference type="OrthoDB" id="189226at2759"/>
<keyword evidence="5" id="KW-0812">Transmembrane</keyword>
<feature type="domain" description="Phospholipid/glycerol acyltransferase" evidence="6">
    <location>
        <begin position="151"/>
        <end position="283"/>
    </location>
</feature>
<name>A0A6A5K925_9PLEO</name>
<feature type="region of interest" description="Disordered" evidence="4">
    <location>
        <begin position="1"/>
        <end position="49"/>
    </location>
</feature>
<dbReference type="GO" id="GO:0005783">
    <property type="term" value="C:endoplasmic reticulum"/>
    <property type="evidence" value="ECO:0007669"/>
    <property type="project" value="TreeGrafter"/>
</dbReference>
<dbReference type="Proteomes" id="UP000800040">
    <property type="component" value="Unassembled WGS sequence"/>
</dbReference>
<accession>A0A6A5K925</accession>
<protein>
    <submittedName>
        <fullName evidence="7">Acyltransferase-domain-containing protein</fullName>
    </submittedName>
</protein>
<evidence type="ECO:0000259" key="6">
    <source>
        <dbReference type="SMART" id="SM00563"/>
    </source>
</evidence>
<keyword evidence="8" id="KW-1185">Reference proteome</keyword>
<dbReference type="PANTHER" id="PTHR10983">
    <property type="entry name" value="1-ACYLGLYCEROL-3-PHOSPHATE ACYLTRANSFERASE-RELATED"/>
    <property type="match status" value="1"/>
</dbReference>
<dbReference type="CDD" id="cd07990">
    <property type="entry name" value="LPLAT_LCLAT1-like"/>
    <property type="match status" value="1"/>
</dbReference>
<dbReference type="SMART" id="SM00563">
    <property type="entry name" value="PlsC"/>
    <property type="match status" value="1"/>
</dbReference>
<dbReference type="GO" id="GO:0016746">
    <property type="term" value="F:acyltransferase activity"/>
    <property type="evidence" value="ECO:0007669"/>
    <property type="project" value="UniProtKB-KW"/>
</dbReference>
<evidence type="ECO:0000313" key="7">
    <source>
        <dbReference type="EMBL" id="KAF1832790.1"/>
    </source>
</evidence>
<evidence type="ECO:0000256" key="5">
    <source>
        <dbReference type="SAM" id="Phobius"/>
    </source>
</evidence>
<dbReference type="EMBL" id="ML975331">
    <property type="protein sequence ID" value="KAF1832790.1"/>
    <property type="molecule type" value="Genomic_DNA"/>
</dbReference>
<keyword evidence="2 7" id="KW-0808">Transferase</keyword>
<feature type="transmembrane region" description="Helical" evidence="5">
    <location>
        <begin position="64"/>
        <end position="84"/>
    </location>
</feature>
<proteinExistence type="inferred from homology"/>
<dbReference type="AlphaFoldDB" id="A0A6A5K925"/>
<dbReference type="Pfam" id="PF01553">
    <property type="entry name" value="Acyltransferase"/>
    <property type="match status" value="1"/>
</dbReference>
<dbReference type="PANTHER" id="PTHR10983:SF16">
    <property type="entry name" value="LYSOCARDIOLIPIN ACYLTRANSFERASE 1"/>
    <property type="match status" value="1"/>
</dbReference>
<reference evidence="7" key="1">
    <citation type="submission" date="2020-01" db="EMBL/GenBank/DDBJ databases">
        <authorList>
            <consortium name="DOE Joint Genome Institute"/>
            <person name="Haridas S."/>
            <person name="Albert R."/>
            <person name="Binder M."/>
            <person name="Bloem J."/>
            <person name="Labutti K."/>
            <person name="Salamov A."/>
            <person name="Andreopoulos B."/>
            <person name="Baker S.E."/>
            <person name="Barry K."/>
            <person name="Bills G."/>
            <person name="Bluhm B.H."/>
            <person name="Cannon C."/>
            <person name="Castanera R."/>
            <person name="Culley D.E."/>
            <person name="Daum C."/>
            <person name="Ezra D."/>
            <person name="Gonzalez J.B."/>
            <person name="Henrissat B."/>
            <person name="Kuo A."/>
            <person name="Liang C."/>
            <person name="Lipzen A."/>
            <person name="Lutzoni F."/>
            <person name="Magnuson J."/>
            <person name="Mondo S."/>
            <person name="Nolan M."/>
            <person name="Ohm R."/>
            <person name="Pangilinan J."/>
            <person name="Park H.-J."/>
            <person name="Ramirez L."/>
            <person name="Alfaro M."/>
            <person name="Sun H."/>
            <person name="Tritt A."/>
            <person name="Yoshinaga Y."/>
            <person name="Zwiers L.-H."/>
            <person name="Turgeon B.G."/>
            <person name="Goodwin S.B."/>
            <person name="Spatafora J.W."/>
            <person name="Crous P.W."/>
            <person name="Grigoriev I.V."/>
        </authorList>
    </citation>
    <scope>NUCLEOTIDE SEQUENCE</scope>
    <source>
        <strain evidence="7">P77</strain>
    </source>
</reference>
<dbReference type="InterPro" id="IPR032098">
    <property type="entry name" value="Acyltransf_C"/>
</dbReference>
<dbReference type="InterPro" id="IPR002123">
    <property type="entry name" value="Plipid/glycerol_acylTrfase"/>
</dbReference>
<organism evidence="7 8">
    <name type="scientific">Decorospora gaudefroyi</name>
    <dbReference type="NCBI Taxonomy" id="184978"/>
    <lineage>
        <taxon>Eukaryota</taxon>
        <taxon>Fungi</taxon>
        <taxon>Dikarya</taxon>
        <taxon>Ascomycota</taxon>
        <taxon>Pezizomycotina</taxon>
        <taxon>Dothideomycetes</taxon>
        <taxon>Pleosporomycetidae</taxon>
        <taxon>Pleosporales</taxon>
        <taxon>Pleosporineae</taxon>
        <taxon>Pleosporaceae</taxon>
        <taxon>Decorospora</taxon>
    </lineage>
</organism>
<dbReference type="Pfam" id="PF16076">
    <property type="entry name" value="Acyltransf_C"/>
    <property type="match status" value="1"/>
</dbReference>
<feature type="transmembrane region" description="Helical" evidence="5">
    <location>
        <begin position="412"/>
        <end position="434"/>
    </location>
</feature>
<keyword evidence="3 7" id="KW-0012">Acyltransferase</keyword>